<dbReference type="PANTHER" id="PTHR46498:SF1">
    <property type="entry name" value="GTP-BINDING PROTEIN 8"/>
    <property type="match status" value="1"/>
</dbReference>
<accession>A0AAN6SPF2</accession>
<dbReference type="GO" id="GO:0005739">
    <property type="term" value="C:mitochondrion"/>
    <property type="evidence" value="ECO:0007669"/>
    <property type="project" value="TreeGrafter"/>
</dbReference>
<dbReference type="InterPro" id="IPR027417">
    <property type="entry name" value="P-loop_NTPase"/>
</dbReference>
<evidence type="ECO:0000313" key="8">
    <source>
        <dbReference type="Proteomes" id="UP001303115"/>
    </source>
</evidence>
<dbReference type="PANTHER" id="PTHR46498">
    <property type="entry name" value="GTP-BINDING PROTEIN 8"/>
    <property type="match status" value="1"/>
</dbReference>
<feature type="compositionally biased region" description="Low complexity" evidence="5">
    <location>
        <begin position="8"/>
        <end position="19"/>
    </location>
</feature>
<keyword evidence="8" id="KW-1185">Reference proteome</keyword>
<feature type="region of interest" description="Disordered" evidence="5">
    <location>
        <begin position="1"/>
        <end position="94"/>
    </location>
</feature>
<keyword evidence="3" id="KW-0460">Magnesium</keyword>
<keyword evidence="2" id="KW-0547">Nucleotide-binding</keyword>
<keyword evidence="4" id="KW-0342">GTP-binding</keyword>
<feature type="compositionally biased region" description="Low complexity" evidence="5">
    <location>
        <begin position="40"/>
        <end position="51"/>
    </location>
</feature>
<sequence>MAAPKRIPTTTLSTVLTRPTPRRLAHPQQQPGHQHRPRHLSSSPSHASPSKYYPPPSKTRPKPASLAEPSLPAISYLPPPSNDPHQRALPAPVPHATSLTQASTIFTSQPPRFLYSAARFLALPFNTHTPEVCLIGRSNVGKSTLINALAGADANTARKAHGLQARGAGLAITSRFAGSTKSVNAYGFGPPSKAQRLAALARAKEVKEAMGTPGSRGERRAARDKREAPPVYRLIMVDMPGYGLGSEAAWGKEIEKYLARREMLKGAVLLIDAVAGIKEADRMVLETLRDAEVRTAVVLTKVDKLSRESQAERAQSRVEEVCLSVWEELRRVERGSMTWMEGSEKGWQNEIWVTSAGDADSDGNGVGVVGARWAICQMAGLVEDARALKMAQARPAVQKIVSFDDIQRAAASMERISRMRPAGASF</sequence>
<dbReference type="EMBL" id="MU854436">
    <property type="protein sequence ID" value="KAK4038209.1"/>
    <property type="molecule type" value="Genomic_DNA"/>
</dbReference>
<dbReference type="GO" id="GO:0005525">
    <property type="term" value="F:GTP binding"/>
    <property type="evidence" value="ECO:0007669"/>
    <property type="project" value="UniProtKB-KW"/>
</dbReference>
<dbReference type="GO" id="GO:0016787">
    <property type="term" value="F:hydrolase activity"/>
    <property type="evidence" value="ECO:0007669"/>
    <property type="project" value="UniProtKB-KW"/>
</dbReference>
<feature type="domain" description="EngB-type G" evidence="6">
    <location>
        <begin position="128"/>
        <end position="350"/>
    </location>
</feature>
<dbReference type="Pfam" id="PF01926">
    <property type="entry name" value="MMR_HSR1"/>
    <property type="match status" value="1"/>
</dbReference>
<dbReference type="PROSITE" id="PS51706">
    <property type="entry name" value="G_ENGB"/>
    <property type="match status" value="1"/>
</dbReference>
<organism evidence="7 8">
    <name type="scientific">Parachaetomium inaequale</name>
    <dbReference type="NCBI Taxonomy" id="2588326"/>
    <lineage>
        <taxon>Eukaryota</taxon>
        <taxon>Fungi</taxon>
        <taxon>Dikarya</taxon>
        <taxon>Ascomycota</taxon>
        <taxon>Pezizomycotina</taxon>
        <taxon>Sordariomycetes</taxon>
        <taxon>Sordariomycetidae</taxon>
        <taxon>Sordariales</taxon>
        <taxon>Chaetomiaceae</taxon>
        <taxon>Parachaetomium</taxon>
    </lineage>
</organism>
<reference evidence="8" key="1">
    <citation type="journal article" date="2023" name="Mol. Phylogenet. Evol.">
        <title>Genome-scale phylogeny and comparative genomics of the fungal order Sordariales.</title>
        <authorList>
            <person name="Hensen N."/>
            <person name="Bonometti L."/>
            <person name="Westerberg I."/>
            <person name="Brannstrom I.O."/>
            <person name="Guillou S."/>
            <person name="Cros-Aarteil S."/>
            <person name="Calhoun S."/>
            <person name="Haridas S."/>
            <person name="Kuo A."/>
            <person name="Mondo S."/>
            <person name="Pangilinan J."/>
            <person name="Riley R."/>
            <person name="LaButti K."/>
            <person name="Andreopoulos B."/>
            <person name="Lipzen A."/>
            <person name="Chen C."/>
            <person name="Yan M."/>
            <person name="Daum C."/>
            <person name="Ng V."/>
            <person name="Clum A."/>
            <person name="Steindorff A."/>
            <person name="Ohm R.A."/>
            <person name="Martin F."/>
            <person name="Silar P."/>
            <person name="Natvig D.O."/>
            <person name="Lalanne C."/>
            <person name="Gautier V."/>
            <person name="Ament-Velasquez S.L."/>
            <person name="Kruys A."/>
            <person name="Hutchinson M.I."/>
            <person name="Powell A.J."/>
            <person name="Barry K."/>
            <person name="Miller A.N."/>
            <person name="Grigoriev I.V."/>
            <person name="Debuchy R."/>
            <person name="Gladieux P."/>
            <person name="Hiltunen Thoren M."/>
            <person name="Johannesson H."/>
        </authorList>
    </citation>
    <scope>NUCLEOTIDE SEQUENCE [LARGE SCALE GENOMIC DNA]</scope>
    <source>
        <strain evidence="8">CBS 284.82</strain>
    </source>
</reference>
<gene>
    <name evidence="7" type="ORF">C8A01DRAFT_37853</name>
</gene>
<dbReference type="InterPro" id="IPR030393">
    <property type="entry name" value="G_ENGB_dom"/>
</dbReference>
<evidence type="ECO:0000256" key="5">
    <source>
        <dbReference type="SAM" id="MobiDB-lite"/>
    </source>
</evidence>
<evidence type="ECO:0000256" key="4">
    <source>
        <dbReference type="ARBA" id="ARBA00023134"/>
    </source>
</evidence>
<dbReference type="Gene3D" id="3.40.50.300">
    <property type="entry name" value="P-loop containing nucleotide triphosphate hydrolases"/>
    <property type="match status" value="1"/>
</dbReference>
<dbReference type="SUPFAM" id="SSF52540">
    <property type="entry name" value="P-loop containing nucleoside triphosphate hydrolases"/>
    <property type="match status" value="1"/>
</dbReference>
<protein>
    <submittedName>
        <fullName evidence="7">P-loop containing nucleoside triphosphate hydrolase protein</fullName>
    </submittedName>
</protein>
<dbReference type="AlphaFoldDB" id="A0AAN6SPF2"/>
<evidence type="ECO:0000313" key="7">
    <source>
        <dbReference type="EMBL" id="KAK4038209.1"/>
    </source>
</evidence>
<evidence type="ECO:0000259" key="6">
    <source>
        <dbReference type="PROSITE" id="PS51706"/>
    </source>
</evidence>
<evidence type="ECO:0000256" key="1">
    <source>
        <dbReference type="ARBA" id="ARBA00022723"/>
    </source>
</evidence>
<dbReference type="GO" id="GO:0046872">
    <property type="term" value="F:metal ion binding"/>
    <property type="evidence" value="ECO:0007669"/>
    <property type="project" value="UniProtKB-KW"/>
</dbReference>
<dbReference type="InterPro" id="IPR052279">
    <property type="entry name" value="EngB_GTPase"/>
</dbReference>
<name>A0AAN6SPF2_9PEZI</name>
<evidence type="ECO:0000256" key="2">
    <source>
        <dbReference type="ARBA" id="ARBA00022741"/>
    </source>
</evidence>
<evidence type="ECO:0000256" key="3">
    <source>
        <dbReference type="ARBA" id="ARBA00022842"/>
    </source>
</evidence>
<keyword evidence="7" id="KW-0378">Hydrolase</keyword>
<comment type="caution">
    <text evidence="7">The sequence shown here is derived from an EMBL/GenBank/DDBJ whole genome shotgun (WGS) entry which is preliminary data.</text>
</comment>
<proteinExistence type="predicted"/>
<keyword evidence="1" id="KW-0479">Metal-binding</keyword>
<dbReference type="InterPro" id="IPR006073">
    <property type="entry name" value="GTP-bd"/>
</dbReference>
<dbReference type="Proteomes" id="UP001303115">
    <property type="component" value="Unassembled WGS sequence"/>
</dbReference>